<feature type="transmembrane region" description="Helical" evidence="7">
    <location>
        <begin position="221"/>
        <end position="243"/>
    </location>
</feature>
<keyword evidence="4 7" id="KW-0812">Transmembrane</keyword>
<dbReference type="EMBL" id="RRCN01000001">
    <property type="protein sequence ID" value="RRJ63224.1"/>
    <property type="molecule type" value="Genomic_DNA"/>
</dbReference>
<dbReference type="GO" id="GO:0005886">
    <property type="term" value="C:plasma membrane"/>
    <property type="evidence" value="ECO:0007669"/>
    <property type="project" value="UniProtKB-SubCell"/>
</dbReference>
<dbReference type="SUPFAM" id="SSF160964">
    <property type="entry name" value="MalF N-terminal region-like"/>
    <property type="match status" value="1"/>
</dbReference>
<evidence type="ECO:0000256" key="5">
    <source>
        <dbReference type="ARBA" id="ARBA00022989"/>
    </source>
</evidence>
<keyword evidence="10" id="KW-1185">Reference proteome</keyword>
<organism evidence="9 10">
    <name type="scientific">Paenibacillus oralis</name>
    <dbReference type="NCBI Taxonomy" id="2490856"/>
    <lineage>
        <taxon>Bacteria</taxon>
        <taxon>Bacillati</taxon>
        <taxon>Bacillota</taxon>
        <taxon>Bacilli</taxon>
        <taxon>Bacillales</taxon>
        <taxon>Paenibacillaceae</taxon>
        <taxon>Paenibacillus</taxon>
    </lineage>
</organism>
<proteinExistence type="inferred from homology"/>
<feature type="transmembrane region" description="Helical" evidence="7">
    <location>
        <begin position="32"/>
        <end position="57"/>
    </location>
</feature>
<evidence type="ECO:0000256" key="3">
    <source>
        <dbReference type="ARBA" id="ARBA00022475"/>
    </source>
</evidence>
<evidence type="ECO:0000259" key="8">
    <source>
        <dbReference type="PROSITE" id="PS50928"/>
    </source>
</evidence>
<keyword evidence="2 7" id="KW-0813">Transport</keyword>
<feature type="transmembrane region" description="Helical" evidence="7">
    <location>
        <begin position="283"/>
        <end position="306"/>
    </location>
</feature>
<keyword evidence="5 7" id="KW-1133">Transmembrane helix</keyword>
<name>A0A3P3TZJ5_9BACL</name>
<dbReference type="PROSITE" id="PS50928">
    <property type="entry name" value="ABC_TM1"/>
    <property type="match status" value="1"/>
</dbReference>
<evidence type="ECO:0000256" key="6">
    <source>
        <dbReference type="ARBA" id="ARBA00023136"/>
    </source>
</evidence>
<dbReference type="InterPro" id="IPR035906">
    <property type="entry name" value="MetI-like_sf"/>
</dbReference>
<dbReference type="PANTHER" id="PTHR30193:SF1">
    <property type="entry name" value="ABC TRANSPORTER PERMEASE PROTEIN YESP-RELATED"/>
    <property type="match status" value="1"/>
</dbReference>
<dbReference type="Pfam" id="PF00528">
    <property type="entry name" value="BPD_transp_1"/>
    <property type="match status" value="1"/>
</dbReference>
<dbReference type="SUPFAM" id="SSF161098">
    <property type="entry name" value="MetI-like"/>
    <property type="match status" value="1"/>
</dbReference>
<dbReference type="AlphaFoldDB" id="A0A3P3TZJ5"/>
<dbReference type="InterPro" id="IPR051393">
    <property type="entry name" value="ABC_transporter_permease"/>
</dbReference>
<gene>
    <name evidence="9" type="ORF">EHV15_10055</name>
</gene>
<keyword evidence="3" id="KW-1003">Cell membrane</keyword>
<comment type="caution">
    <text evidence="9">The sequence shown here is derived from an EMBL/GenBank/DDBJ whole genome shotgun (WGS) entry which is preliminary data.</text>
</comment>
<evidence type="ECO:0000256" key="7">
    <source>
        <dbReference type="RuleBase" id="RU363032"/>
    </source>
</evidence>
<dbReference type="InterPro" id="IPR000515">
    <property type="entry name" value="MetI-like"/>
</dbReference>
<dbReference type="GO" id="GO:0055085">
    <property type="term" value="P:transmembrane transport"/>
    <property type="evidence" value="ECO:0007669"/>
    <property type="project" value="InterPro"/>
</dbReference>
<comment type="similarity">
    <text evidence="7">Belongs to the binding-protein-dependent transport system permease family.</text>
</comment>
<evidence type="ECO:0000256" key="1">
    <source>
        <dbReference type="ARBA" id="ARBA00004651"/>
    </source>
</evidence>
<feature type="transmembrane region" description="Helical" evidence="7">
    <location>
        <begin position="176"/>
        <end position="200"/>
    </location>
</feature>
<evidence type="ECO:0000256" key="2">
    <source>
        <dbReference type="ARBA" id="ARBA00022448"/>
    </source>
</evidence>
<dbReference type="CDD" id="cd06261">
    <property type="entry name" value="TM_PBP2"/>
    <property type="match status" value="1"/>
</dbReference>
<reference evidence="9 10" key="1">
    <citation type="submission" date="2018-11" db="EMBL/GenBank/DDBJ databases">
        <title>Genome sequencing of Paenibacillus sp. KCOM 3021 (= ChDC PVNT-B20).</title>
        <authorList>
            <person name="Kook J.-K."/>
            <person name="Park S.-N."/>
            <person name="Lim Y.K."/>
        </authorList>
    </citation>
    <scope>NUCLEOTIDE SEQUENCE [LARGE SCALE GENOMIC DNA]</scope>
    <source>
        <strain evidence="9 10">KCOM 3021</strain>
    </source>
</reference>
<feature type="domain" description="ABC transmembrane type-1" evidence="8">
    <location>
        <begin position="90"/>
        <end position="304"/>
    </location>
</feature>
<evidence type="ECO:0000313" key="10">
    <source>
        <dbReference type="Proteomes" id="UP000267017"/>
    </source>
</evidence>
<comment type="subcellular location">
    <subcellularLocation>
        <location evidence="1 7">Cell membrane</location>
        <topology evidence="1 7">Multi-pass membrane protein</topology>
    </subcellularLocation>
</comment>
<feature type="transmembrane region" description="Helical" evidence="7">
    <location>
        <begin position="94"/>
        <end position="115"/>
    </location>
</feature>
<evidence type="ECO:0000313" key="9">
    <source>
        <dbReference type="EMBL" id="RRJ63224.1"/>
    </source>
</evidence>
<dbReference type="Proteomes" id="UP000267017">
    <property type="component" value="Unassembled WGS sequence"/>
</dbReference>
<keyword evidence="6 7" id="KW-0472">Membrane</keyword>
<dbReference type="PANTHER" id="PTHR30193">
    <property type="entry name" value="ABC TRANSPORTER PERMEASE PROTEIN"/>
    <property type="match status" value="1"/>
</dbReference>
<dbReference type="Gene3D" id="1.10.3720.10">
    <property type="entry name" value="MetI-like"/>
    <property type="match status" value="1"/>
</dbReference>
<accession>A0A3P3TZJ5</accession>
<protein>
    <submittedName>
        <fullName evidence="9">Sugar ABC transporter permease</fullName>
    </submittedName>
</protein>
<dbReference type="OrthoDB" id="9788108at2"/>
<feature type="transmembrane region" description="Helical" evidence="7">
    <location>
        <begin position="127"/>
        <end position="145"/>
    </location>
</feature>
<sequence length="319" mass="35269">MSQAAASQQGPDPGVRARSHSFAGWWKRNLTAYLFLLPWFIGFFVLTLIPMISSLYLSFTDFNLLTPANGVGLENYNKMFNQDPRYLQSLKVTFVYVFASVPLKLGFALAVAMLMNKGMRGLGLYRTVYYIPTLLGGSVAIAVLWRKMFGGGGVVNTFLLEAFGIQAPDWVSNPKYALSSLVALSIWQFGSSMIIFLAGLKQIPNDYYEASQIDGAGKMRQFLSITLPMLSPVVLFNLIMQVISSFQAFTPAFIVSGGKGGPMDSTMFYTLYLYLKGFSFFEMGYASAMAWVLLVIIGLFTALIFASSKRWVTYGDGGE</sequence>
<evidence type="ECO:0000256" key="4">
    <source>
        <dbReference type="ARBA" id="ARBA00022692"/>
    </source>
</evidence>